<evidence type="ECO:0000256" key="1">
    <source>
        <dbReference type="SAM" id="MobiDB-lite"/>
    </source>
</evidence>
<evidence type="ECO:0000313" key="2">
    <source>
        <dbReference type="EMBL" id="RDB31091.1"/>
    </source>
</evidence>
<reference evidence="2" key="1">
    <citation type="submission" date="2018-04" db="EMBL/GenBank/DDBJ databases">
        <title>Whole genome sequencing of Hypsizygus marmoreus.</title>
        <authorList>
            <person name="Choi I.-G."/>
            <person name="Min B."/>
            <person name="Kim J.-G."/>
            <person name="Kim S."/>
            <person name="Oh Y.-L."/>
            <person name="Kong W.-S."/>
            <person name="Park H."/>
            <person name="Jeong J."/>
            <person name="Song E.-S."/>
        </authorList>
    </citation>
    <scope>NUCLEOTIDE SEQUENCE [LARGE SCALE GENOMIC DNA]</scope>
    <source>
        <strain evidence="2">51987-8</strain>
    </source>
</reference>
<feature type="region of interest" description="Disordered" evidence="1">
    <location>
        <begin position="1"/>
        <end position="54"/>
    </location>
</feature>
<evidence type="ECO:0000313" key="3">
    <source>
        <dbReference type="Proteomes" id="UP000076154"/>
    </source>
</evidence>
<accession>A0A369K920</accession>
<keyword evidence="3" id="KW-1185">Reference proteome</keyword>
<gene>
    <name evidence="2" type="ORF">Hypma_000003</name>
</gene>
<feature type="compositionally biased region" description="Basic and acidic residues" evidence="1">
    <location>
        <begin position="31"/>
        <end position="40"/>
    </location>
</feature>
<comment type="caution">
    <text evidence="2">The sequence shown here is derived from an EMBL/GenBank/DDBJ whole genome shotgun (WGS) entry which is preliminary data.</text>
</comment>
<dbReference type="Proteomes" id="UP000076154">
    <property type="component" value="Unassembled WGS sequence"/>
</dbReference>
<proteinExistence type="predicted"/>
<dbReference type="EMBL" id="LUEZ02000001">
    <property type="protein sequence ID" value="RDB31091.1"/>
    <property type="molecule type" value="Genomic_DNA"/>
</dbReference>
<dbReference type="AlphaFoldDB" id="A0A369K920"/>
<sequence length="203" mass="22374">MQLSPSSAIDETVDDRGSYRPTSEVPSKPRHAFDLRKESEAGSGEGRAIKEGPRVYEGEADLEVMTWKEKSAHKWEEFDISKGCEHLPTSPSLANNLEEYVPGHSLAVSGWRPSIGGHTAEGKLLRGRKRCSKRRMSCMWAAGFGRGWRFEDGGGARAGGRERMRCGYEYEGQGKEAKHGDAGFGHALFVRHACVVPSAHQKT</sequence>
<organism evidence="2 3">
    <name type="scientific">Hypsizygus marmoreus</name>
    <name type="common">White beech mushroom</name>
    <name type="synonym">Agaricus marmoreus</name>
    <dbReference type="NCBI Taxonomy" id="39966"/>
    <lineage>
        <taxon>Eukaryota</taxon>
        <taxon>Fungi</taxon>
        <taxon>Dikarya</taxon>
        <taxon>Basidiomycota</taxon>
        <taxon>Agaricomycotina</taxon>
        <taxon>Agaricomycetes</taxon>
        <taxon>Agaricomycetidae</taxon>
        <taxon>Agaricales</taxon>
        <taxon>Tricholomatineae</taxon>
        <taxon>Lyophyllaceae</taxon>
        <taxon>Hypsizygus</taxon>
    </lineage>
</organism>
<name>A0A369K920_HYPMA</name>
<dbReference type="InParanoid" id="A0A369K920"/>
<protein>
    <submittedName>
        <fullName evidence="2">Uncharacterized protein</fullName>
    </submittedName>
</protein>